<dbReference type="EMBL" id="CAJNNV010001804">
    <property type="protein sequence ID" value="CAE8585870.1"/>
    <property type="molecule type" value="Genomic_DNA"/>
</dbReference>
<keyword evidence="3" id="KW-1185">Reference proteome</keyword>
<dbReference type="OrthoDB" id="10564012at2759"/>
<feature type="region of interest" description="Disordered" evidence="1">
    <location>
        <begin position="370"/>
        <end position="393"/>
    </location>
</feature>
<feature type="non-terminal residue" evidence="2">
    <location>
        <position position="393"/>
    </location>
</feature>
<feature type="non-terminal residue" evidence="2">
    <location>
        <position position="1"/>
    </location>
</feature>
<name>A0A813DD92_POLGL</name>
<dbReference type="Proteomes" id="UP000654075">
    <property type="component" value="Unassembled WGS sequence"/>
</dbReference>
<reference evidence="2" key="1">
    <citation type="submission" date="2021-02" db="EMBL/GenBank/DDBJ databases">
        <authorList>
            <person name="Dougan E. K."/>
            <person name="Rhodes N."/>
            <person name="Thang M."/>
            <person name="Chan C."/>
        </authorList>
    </citation>
    <scope>NUCLEOTIDE SEQUENCE</scope>
</reference>
<protein>
    <submittedName>
        <fullName evidence="2">Uncharacterized protein</fullName>
    </submittedName>
</protein>
<proteinExistence type="predicted"/>
<evidence type="ECO:0000313" key="2">
    <source>
        <dbReference type="EMBL" id="CAE8585870.1"/>
    </source>
</evidence>
<dbReference type="AlphaFoldDB" id="A0A813DD92"/>
<organism evidence="2 3">
    <name type="scientific">Polarella glacialis</name>
    <name type="common">Dinoflagellate</name>
    <dbReference type="NCBI Taxonomy" id="89957"/>
    <lineage>
        <taxon>Eukaryota</taxon>
        <taxon>Sar</taxon>
        <taxon>Alveolata</taxon>
        <taxon>Dinophyceae</taxon>
        <taxon>Suessiales</taxon>
        <taxon>Suessiaceae</taxon>
        <taxon>Polarella</taxon>
    </lineage>
</organism>
<evidence type="ECO:0000256" key="1">
    <source>
        <dbReference type="SAM" id="MobiDB-lite"/>
    </source>
</evidence>
<sequence>ERLCKIGCTDGLPVVPPTRGRVAAMLRGTALQASEVLGRCPPSYADVRVESLAIAAVMAGCTPEMFRIVIAATRAMLHPDFGIHGVNATTMGATPVVVVNGPCRIAAGVNFKHAPCGSGSRSTSIGRALKLLLQNVGRAKLGGTESTTIGSPMKFGMCFGEWEERSGMWQPLALEHGGIARDQDAVTVIAATSGPVQFVDFNSTPKQLLERLSEHMASAYAPQMPLVNYCLLVVSPEHYDTLVKAGMDSKEQLAAALWKKSAKHVIRHLPAVFRLLGTKYPKVPGLLFSILGHLVKLVARVCSLFGIPFTAIPKFSSPASIKIVVAGGEAGKFSSFMPSFGVGPPGAPSANMSRPISEVVEPRPATLDANSSLTAAEQANAGDIFDPTARAEG</sequence>
<evidence type="ECO:0000313" key="3">
    <source>
        <dbReference type="Proteomes" id="UP000654075"/>
    </source>
</evidence>
<accession>A0A813DD92</accession>
<gene>
    <name evidence="2" type="ORF">PGLA1383_LOCUS4770</name>
</gene>
<comment type="caution">
    <text evidence="2">The sequence shown here is derived from an EMBL/GenBank/DDBJ whole genome shotgun (WGS) entry which is preliminary data.</text>
</comment>